<evidence type="ECO:0000313" key="6">
    <source>
        <dbReference type="Proteomes" id="UP001305702"/>
    </source>
</evidence>
<dbReference type="CDD" id="cd12797">
    <property type="entry name" value="M23_peptidase"/>
    <property type="match status" value="1"/>
</dbReference>
<dbReference type="AlphaFoldDB" id="A0AA96LE19"/>
<dbReference type="SUPFAM" id="SSF54106">
    <property type="entry name" value="LysM domain"/>
    <property type="match status" value="1"/>
</dbReference>
<dbReference type="EC" id="3.4.24.-" evidence="5"/>
<dbReference type="KEGG" id="paun:MJA45_28450"/>
<protein>
    <submittedName>
        <fullName evidence="5">M23 family metallopeptidase</fullName>
        <ecNumber evidence="5">3.4.24.-</ecNumber>
    </submittedName>
</protein>
<feature type="region of interest" description="Disordered" evidence="2">
    <location>
        <begin position="99"/>
        <end position="121"/>
    </location>
</feature>
<proteinExistence type="predicted"/>
<accession>A0AA96LE19</accession>
<dbReference type="Pfam" id="PF07501">
    <property type="entry name" value="G5"/>
    <property type="match status" value="1"/>
</dbReference>
<feature type="compositionally biased region" description="Basic and acidic residues" evidence="2">
    <location>
        <begin position="45"/>
        <end position="60"/>
    </location>
</feature>
<evidence type="ECO:0000259" key="4">
    <source>
        <dbReference type="PROSITE" id="PS51782"/>
    </source>
</evidence>
<dbReference type="InterPro" id="IPR036779">
    <property type="entry name" value="LysM_dom_sf"/>
</dbReference>
<dbReference type="SMART" id="SM00257">
    <property type="entry name" value="LysM"/>
    <property type="match status" value="1"/>
</dbReference>
<organism evidence="5 6">
    <name type="scientific">Paenibacillus aurantius</name>
    <dbReference type="NCBI Taxonomy" id="2918900"/>
    <lineage>
        <taxon>Bacteria</taxon>
        <taxon>Bacillati</taxon>
        <taxon>Bacillota</taxon>
        <taxon>Bacilli</taxon>
        <taxon>Bacillales</taxon>
        <taxon>Paenibacillaceae</taxon>
        <taxon>Paenibacillus</taxon>
    </lineage>
</organism>
<evidence type="ECO:0000259" key="3">
    <source>
        <dbReference type="PROSITE" id="PS51109"/>
    </source>
</evidence>
<dbReference type="CDD" id="cd00118">
    <property type="entry name" value="LysM"/>
    <property type="match status" value="1"/>
</dbReference>
<keyword evidence="5" id="KW-0378">Hydrolase</keyword>
<dbReference type="InterPro" id="IPR016047">
    <property type="entry name" value="M23ase_b-sheet_dom"/>
</dbReference>
<feature type="domain" description="LysM" evidence="4">
    <location>
        <begin position="357"/>
        <end position="401"/>
    </location>
</feature>
<dbReference type="SUPFAM" id="SSF51261">
    <property type="entry name" value="Duplicated hybrid motif"/>
    <property type="match status" value="1"/>
</dbReference>
<dbReference type="InterPro" id="IPR011055">
    <property type="entry name" value="Dup_hybrid_motif"/>
</dbReference>
<keyword evidence="6" id="KW-1185">Reference proteome</keyword>
<dbReference type="GO" id="GO:0004222">
    <property type="term" value="F:metalloendopeptidase activity"/>
    <property type="evidence" value="ECO:0007669"/>
    <property type="project" value="TreeGrafter"/>
</dbReference>
<keyword evidence="1" id="KW-0732">Signal</keyword>
<evidence type="ECO:0000313" key="5">
    <source>
        <dbReference type="EMBL" id="WNQ11479.1"/>
    </source>
</evidence>
<dbReference type="InterPro" id="IPR050570">
    <property type="entry name" value="Cell_wall_metabolism_enzyme"/>
</dbReference>
<dbReference type="PANTHER" id="PTHR21666">
    <property type="entry name" value="PEPTIDASE-RELATED"/>
    <property type="match status" value="1"/>
</dbReference>
<gene>
    <name evidence="5" type="ORF">MJA45_28450</name>
</gene>
<dbReference type="Pfam" id="PF01476">
    <property type="entry name" value="LysM"/>
    <property type="match status" value="1"/>
</dbReference>
<dbReference type="InterPro" id="IPR011098">
    <property type="entry name" value="G5_dom"/>
</dbReference>
<dbReference type="EMBL" id="CP130318">
    <property type="protein sequence ID" value="WNQ11479.1"/>
    <property type="molecule type" value="Genomic_DNA"/>
</dbReference>
<dbReference type="SMART" id="SM01208">
    <property type="entry name" value="G5"/>
    <property type="match status" value="1"/>
</dbReference>
<evidence type="ECO:0000256" key="1">
    <source>
        <dbReference type="ARBA" id="ARBA00022729"/>
    </source>
</evidence>
<feature type="region of interest" description="Disordered" evidence="2">
    <location>
        <begin position="39"/>
        <end position="61"/>
    </location>
</feature>
<dbReference type="Gene3D" id="3.10.350.10">
    <property type="entry name" value="LysM domain"/>
    <property type="match status" value="1"/>
</dbReference>
<dbReference type="InterPro" id="IPR018392">
    <property type="entry name" value="LysM"/>
</dbReference>
<dbReference type="Gene3D" id="2.70.70.10">
    <property type="entry name" value="Glucose Permease (Domain IIA)"/>
    <property type="match status" value="1"/>
</dbReference>
<feature type="compositionally biased region" description="Polar residues" evidence="2">
    <location>
        <begin position="107"/>
        <end position="121"/>
    </location>
</feature>
<dbReference type="PROSITE" id="PS51782">
    <property type="entry name" value="LYSM"/>
    <property type="match status" value="1"/>
</dbReference>
<reference evidence="5 6" key="1">
    <citation type="submission" date="2022-02" db="EMBL/GenBank/DDBJ databases">
        <title>Paenibacillus sp. MBLB1776 Whole Genome Shotgun Sequencing.</title>
        <authorList>
            <person name="Hwang C.Y."/>
            <person name="Cho E.-S."/>
            <person name="Seo M.-J."/>
        </authorList>
    </citation>
    <scope>NUCLEOTIDE SEQUENCE [LARGE SCALE GENOMIC DNA]</scope>
    <source>
        <strain evidence="5 6">MBLB1776</strain>
    </source>
</reference>
<sequence>MTGIKSIDWVLKKLASAKQTSKGQWQSLTGRMNAVLGKSVGSPIEKIEEKNETPNREGQAHVESQTEAVLQAVTEQPVMTSSETKEAAAAVLAERNEEQPLAAAENPNESQPLVMDSTETNAAEQPSLITADGSKESEQQAVRMDWFSVLRGYRMQLVKGAGALGLIGCITFGGNHYVQANTHEVYHVLFNGQDIGTVSSPQLVDDFKIEKYKELGKKYPDVQMVLNTDEVLIRSEKAFNLEYDNEAALKALSAKLSAHAVGVQLSIDGKAVGVLKDQKTADTVLDTIKGKYVPQKDKNVGEVAALSTKNLAPGESELQEAGFVQKVELTPVNVQPEELADPQKVIEKLQTGDVKPNVYTVQEGDCLGCIAKKFNITKQAIYQNNPGVTDDFIKVGQQLNLTILKPALSVKTVEKMVETQEVQYDTEVIQDPAMKAGEVQPVQDGKNGVKKVAFKVTKVDGLMADEELESEEVVTPPVKAVVRKGTKVVLGEGSGKFAYPVVSFTMTSGFGQRWGKLHKGVDLVSGNKNILAADNGKVVFAGYRNDYGNCVIIDHANGYRTLYGHMSQLYTTVGKIVEKGEKIGYMGSTGDSTGVHLHFEIQRNGNVENPLKYLSR</sequence>
<dbReference type="PROSITE" id="PS51109">
    <property type="entry name" value="G5"/>
    <property type="match status" value="1"/>
</dbReference>
<dbReference type="Pfam" id="PF01551">
    <property type="entry name" value="Peptidase_M23"/>
    <property type="match status" value="1"/>
</dbReference>
<name>A0AA96LE19_9BACL</name>
<feature type="domain" description="G5" evidence="3">
    <location>
        <begin position="407"/>
        <end position="488"/>
    </location>
</feature>
<dbReference type="Gene3D" id="2.20.230.10">
    <property type="entry name" value="Resuscitation-promoting factor rpfb"/>
    <property type="match status" value="1"/>
</dbReference>
<dbReference type="Proteomes" id="UP001305702">
    <property type="component" value="Chromosome"/>
</dbReference>
<dbReference type="RefSeq" id="WP_315605255.1">
    <property type="nucleotide sequence ID" value="NZ_CP130318.1"/>
</dbReference>
<dbReference type="PANTHER" id="PTHR21666:SF270">
    <property type="entry name" value="MUREIN HYDROLASE ACTIVATOR ENVC"/>
    <property type="match status" value="1"/>
</dbReference>
<evidence type="ECO:0000256" key="2">
    <source>
        <dbReference type="SAM" id="MobiDB-lite"/>
    </source>
</evidence>